<dbReference type="PANTHER" id="PTHR30483:SF6">
    <property type="entry name" value="PERIPLASMIC BINDING PROTEIN OF ABC TRANSPORTER FOR NATURAL AMINO ACIDS"/>
    <property type="match status" value="1"/>
</dbReference>
<sequence>MKKVIAIVLTLALLMMGAAFAETDAGDVEYVGEINVGTAFMLTGTYASVGVRAENAIKMVIDEVNANGGVQGYKINLISQDTSGDTDTAINAINLLVEDDVVAILGPHFSSQVYAVRDIIEEAGIPTIVGGTNFELPSEDNHALFLGRTNDLIQAAAAANYVVQSMDASKVGIMYCSDDFGTGAYQVISEIFEENGLEYEAEVHNTTDTDYYSTLLKMQDAGCDTVVVWTQGDAMAIIVRQINELGLADSINFMTSPGLFDSIVMNAVDHAWLDGLFAVQEFFSGIDDPDTQAFVTKYEEMYNENLDFLTGAYAGIAYVLVDALERAEDPTDSASVIEALEATQDLKTPISTYTCDEMHRLNFSVSICGFDSEADSLYFVEQIEG</sequence>
<feature type="chain" id="PRO_5038910559" evidence="3">
    <location>
        <begin position="22"/>
        <end position="385"/>
    </location>
</feature>
<evidence type="ECO:0000313" key="6">
    <source>
        <dbReference type="Proteomes" id="UP000824260"/>
    </source>
</evidence>
<comment type="similarity">
    <text evidence="1">Belongs to the leucine-binding protein family.</text>
</comment>
<evidence type="ECO:0000259" key="4">
    <source>
        <dbReference type="Pfam" id="PF13458"/>
    </source>
</evidence>
<dbReference type="Pfam" id="PF13458">
    <property type="entry name" value="Peripla_BP_6"/>
    <property type="match status" value="1"/>
</dbReference>
<evidence type="ECO:0000256" key="3">
    <source>
        <dbReference type="SAM" id="SignalP"/>
    </source>
</evidence>
<protein>
    <submittedName>
        <fullName evidence="5">ABC transporter substrate-binding protein</fullName>
    </submittedName>
</protein>
<dbReference type="InterPro" id="IPR028081">
    <property type="entry name" value="Leu-bd"/>
</dbReference>
<evidence type="ECO:0000256" key="2">
    <source>
        <dbReference type="ARBA" id="ARBA00022729"/>
    </source>
</evidence>
<accession>A0A9D0ZQH1</accession>
<evidence type="ECO:0000313" key="5">
    <source>
        <dbReference type="EMBL" id="HIQ83746.1"/>
    </source>
</evidence>
<keyword evidence="2 3" id="KW-0732">Signal</keyword>
<feature type="domain" description="Leucine-binding protein" evidence="4">
    <location>
        <begin position="33"/>
        <end position="359"/>
    </location>
</feature>
<gene>
    <name evidence="5" type="ORF">IAA52_11675</name>
</gene>
<reference evidence="5" key="2">
    <citation type="journal article" date="2021" name="PeerJ">
        <title>Extensive microbial diversity within the chicken gut microbiome revealed by metagenomics and culture.</title>
        <authorList>
            <person name="Gilroy R."/>
            <person name="Ravi A."/>
            <person name="Getino M."/>
            <person name="Pursley I."/>
            <person name="Horton D.L."/>
            <person name="Alikhan N.F."/>
            <person name="Baker D."/>
            <person name="Gharbi K."/>
            <person name="Hall N."/>
            <person name="Watson M."/>
            <person name="Adriaenssens E.M."/>
            <person name="Foster-Nyarko E."/>
            <person name="Jarju S."/>
            <person name="Secka A."/>
            <person name="Antonio M."/>
            <person name="Oren A."/>
            <person name="Chaudhuri R.R."/>
            <person name="La Ragione R."/>
            <person name="Hildebrand F."/>
            <person name="Pallen M.J."/>
        </authorList>
    </citation>
    <scope>NUCLEOTIDE SEQUENCE</scope>
    <source>
        <strain evidence="5">ChiSjej6B24-2974</strain>
    </source>
</reference>
<reference evidence="5" key="1">
    <citation type="submission" date="2020-10" db="EMBL/GenBank/DDBJ databases">
        <authorList>
            <person name="Gilroy R."/>
        </authorList>
    </citation>
    <scope>NUCLEOTIDE SEQUENCE</scope>
    <source>
        <strain evidence="5">ChiSjej6B24-2974</strain>
    </source>
</reference>
<dbReference type="InterPro" id="IPR051010">
    <property type="entry name" value="BCAA_transport"/>
</dbReference>
<dbReference type="Proteomes" id="UP000824260">
    <property type="component" value="Unassembled WGS sequence"/>
</dbReference>
<dbReference type="AlphaFoldDB" id="A0A9D0ZQH1"/>
<dbReference type="Gene3D" id="3.40.50.2300">
    <property type="match status" value="2"/>
</dbReference>
<dbReference type="InterPro" id="IPR028082">
    <property type="entry name" value="Peripla_BP_I"/>
</dbReference>
<evidence type="ECO:0000256" key="1">
    <source>
        <dbReference type="ARBA" id="ARBA00010062"/>
    </source>
</evidence>
<name>A0A9D0ZQH1_9FIRM</name>
<feature type="signal peptide" evidence="3">
    <location>
        <begin position="1"/>
        <end position="21"/>
    </location>
</feature>
<comment type="caution">
    <text evidence="5">The sequence shown here is derived from an EMBL/GenBank/DDBJ whole genome shotgun (WGS) entry which is preliminary data.</text>
</comment>
<dbReference type="EMBL" id="DVFZ01000107">
    <property type="protein sequence ID" value="HIQ83746.1"/>
    <property type="molecule type" value="Genomic_DNA"/>
</dbReference>
<dbReference type="PANTHER" id="PTHR30483">
    <property type="entry name" value="LEUCINE-SPECIFIC-BINDING PROTEIN"/>
    <property type="match status" value="1"/>
</dbReference>
<organism evidence="5 6">
    <name type="scientific">Candidatus Pullichristensenella stercorigallinarum</name>
    <dbReference type="NCBI Taxonomy" id="2840909"/>
    <lineage>
        <taxon>Bacteria</taxon>
        <taxon>Bacillati</taxon>
        <taxon>Bacillota</taxon>
        <taxon>Clostridia</taxon>
        <taxon>Candidatus Pullichristensenella</taxon>
    </lineage>
</organism>
<dbReference type="SUPFAM" id="SSF53822">
    <property type="entry name" value="Periplasmic binding protein-like I"/>
    <property type="match status" value="1"/>
</dbReference>
<proteinExistence type="inferred from homology"/>